<dbReference type="Proteomes" id="UP000436088">
    <property type="component" value="Unassembled WGS sequence"/>
</dbReference>
<dbReference type="PANTHER" id="PTHR11771">
    <property type="entry name" value="LIPOXYGENASE"/>
    <property type="match status" value="1"/>
</dbReference>
<evidence type="ECO:0000256" key="3">
    <source>
        <dbReference type="ARBA" id="ARBA00022964"/>
    </source>
</evidence>
<dbReference type="Gene3D" id="4.10.375.10">
    <property type="entry name" value="Lipoxygenase-1, Domain 2"/>
    <property type="match status" value="1"/>
</dbReference>
<dbReference type="InterPro" id="IPR020834">
    <property type="entry name" value="LipOase_CS"/>
</dbReference>
<dbReference type="Gene3D" id="1.20.245.10">
    <property type="entry name" value="Lipoxygenase-1, Domain 5"/>
    <property type="match status" value="2"/>
</dbReference>
<keyword evidence="5 6" id="KW-0408">Iron</keyword>
<dbReference type="PROSITE" id="PS00711">
    <property type="entry name" value="LIPOXYGENASE_1"/>
    <property type="match status" value="1"/>
</dbReference>
<dbReference type="Gene3D" id="3.10.450.60">
    <property type="match status" value="1"/>
</dbReference>
<keyword evidence="3 6" id="KW-0223">Dioxygenase</keyword>
<keyword evidence="7" id="KW-0276">Fatty acid metabolism</keyword>
<evidence type="ECO:0000256" key="2">
    <source>
        <dbReference type="ARBA" id="ARBA00022723"/>
    </source>
</evidence>
<comment type="function">
    <text evidence="7">Plant lipoxygenase may be involved in a number of diverse aspects of plant physiology including growth and development, pest resistance, and senescence or responses to wounding.</text>
</comment>
<feature type="compositionally biased region" description="Polar residues" evidence="8">
    <location>
        <begin position="171"/>
        <end position="185"/>
    </location>
</feature>
<evidence type="ECO:0000256" key="4">
    <source>
        <dbReference type="ARBA" id="ARBA00023002"/>
    </source>
</evidence>
<evidence type="ECO:0000259" key="9">
    <source>
        <dbReference type="PROSITE" id="PS51393"/>
    </source>
</evidence>
<keyword evidence="7" id="KW-0443">Lipid metabolism</keyword>
<dbReference type="Gene3D" id="4.10.372.10">
    <property type="entry name" value="Lipoxygenase-1, Domain 3"/>
    <property type="match status" value="1"/>
</dbReference>
<accession>A0A6A3CRE0</accession>
<dbReference type="PRINTS" id="PR00087">
    <property type="entry name" value="LIPOXYGENASE"/>
</dbReference>
<keyword evidence="4 6" id="KW-0560">Oxidoreductase</keyword>
<keyword evidence="7" id="KW-0275">Fatty acid biosynthesis</keyword>
<evidence type="ECO:0000256" key="8">
    <source>
        <dbReference type="SAM" id="MobiDB-lite"/>
    </source>
</evidence>
<keyword evidence="2 6" id="KW-0479">Metal-binding</keyword>
<dbReference type="PROSITE" id="PS51393">
    <property type="entry name" value="LIPOXYGENASE_3"/>
    <property type="match status" value="1"/>
</dbReference>
<dbReference type="SUPFAM" id="SSF48484">
    <property type="entry name" value="Lipoxigenase"/>
    <property type="match status" value="1"/>
</dbReference>
<dbReference type="InterPro" id="IPR027433">
    <property type="entry name" value="Lipoxygenase_dom_3"/>
</dbReference>
<gene>
    <name evidence="10" type="ORF">F3Y22_tig00002841pilonHSYRG00157</name>
</gene>
<protein>
    <recommendedName>
        <fullName evidence="7">Lipoxygenase</fullName>
        <ecNumber evidence="7">1.13.11.-</ecNumber>
    </recommendedName>
</protein>
<keyword evidence="7" id="KW-0925">Oxylipin biosynthesis</keyword>
<dbReference type="AlphaFoldDB" id="A0A6A3CRE0"/>
<keyword evidence="7" id="KW-0444">Lipid biosynthesis</keyword>
<name>A0A6A3CRE0_HIBSY</name>
<dbReference type="InterPro" id="IPR013819">
    <property type="entry name" value="LipOase_C"/>
</dbReference>
<feature type="domain" description="Lipoxygenase" evidence="9">
    <location>
        <begin position="94"/>
        <end position="746"/>
    </location>
</feature>
<comment type="similarity">
    <text evidence="6">Belongs to the lipoxygenase family.</text>
</comment>
<organism evidence="10 11">
    <name type="scientific">Hibiscus syriacus</name>
    <name type="common">Rose of Sharon</name>
    <dbReference type="NCBI Taxonomy" id="106335"/>
    <lineage>
        <taxon>Eukaryota</taxon>
        <taxon>Viridiplantae</taxon>
        <taxon>Streptophyta</taxon>
        <taxon>Embryophyta</taxon>
        <taxon>Tracheophyta</taxon>
        <taxon>Spermatophyta</taxon>
        <taxon>Magnoliopsida</taxon>
        <taxon>eudicotyledons</taxon>
        <taxon>Gunneridae</taxon>
        <taxon>Pentapetalae</taxon>
        <taxon>rosids</taxon>
        <taxon>malvids</taxon>
        <taxon>Malvales</taxon>
        <taxon>Malvaceae</taxon>
        <taxon>Malvoideae</taxon>
        <taxon>Hibiscus</taxon>
    </lineage>
</organism>
<dbReference type="InterPro" id="IPR000907">
    <property type="entry name" value="LipOase"/>
</dbReference>
<dbReference type="InterPro" id="IPR036226">
    <property type="entry name" value="LipOase_C_sf"/>
</dbReference>
<dbReference type="InterPro" id="IPR001246">
    <property type="entry name" value="LipOase_plant"/>
</dbReference>
<dbReference type="EMBL" id="VEPZ02000197">
    <property type="protein sequence ID" value="KAE8731004.1"/>
    <property type="molecule type" value="Genomic_DNA"/>
</dbReference>
<reference evidence="10" key="1">
    <citation type="submission" date="2019-09" db="EMBL/GenBank/DDBJ databases">
        <title>Draft genome information of white flower Hibiscus syriacus.</title>
        <authorList>
            <person name="Kim Y.-M."/>
        </authorList>
    </citation>
    <scope>NUCLEOTIDE SEQUENCE [LARGE SCALE GENOMIC DNA]</scope>
    <source>
        <strain evidence="10">YM2019G1</strain>
    </source>
</reference>
<evidence type="ECO:0000256" key="7">
    <source>
        <dbReference type="RuleBase" id="RU003975"/>
    </source>
</evidence>
<dbReference type="GO" id="GO:0031408">
    <property type="term" value="P:oxylipin biosynthetic process"/>
    <property type="evidence" value="ECO:0007669"/>
    <property type="project" value="UniProtKB-UniRule"/>
</dbReference>
<feature type="region of interest" description="Disordered" evidence="8">
    <location>
        <begin position="162"/>
        <end position="186"/>
    </location>
</feature>
<comment type="cofactor">
    <cofactor evidence="1 6">
        <name>Fe cation</name>
        <dbReference type="ChEBI" id="CHEBI:24875"/>
    </cofactor>
</comment>
<evidence type="ECO:0000256" key="5">
    <source>
        <dbReference type="ARBA" id="ARBA00023004"/>
    </source>
</evidence>
<comment type="pathway">
    <text evidence="7">Lipid metabolism; oxylipin biosynthesis.</text>
</comment>
<dbReference type="GO" id="GO:0046872">
    <property type="term" value="F:metal ion binding"/>
    <property type="evidence" value="ECO:0007669"/>
    <property type="project" value="UniProtKB-UniRule"/>
</dbReference>
<keyword evidence="11" id="KW-1185">Reference proteome</keyword>
<evidence type="ECO:0000256" key="6">
    <source>
        <dbReference type="RuleBase" id="RU003974"/>
    </source>
</evidence>
<evidence type="ECO:0000313" key="11">
    <source>
        <dbReference type="Proteomes" id="UP000436088"/>
    </source>
</evidence>
<sequence length="746" mass="84673">MMVVAQRRKAGPTPIKATTGEQLKVKAVVRVKCDSKEYVKDMMLGWLDSNAHTAHTGVVLQLVSAQLEPKDREKPKLSKETRIHWSRKTRRVQPHTFSAHKRVFFSYKLREKELKELRGEGGGDEIRRFGTRIYEYDVYKDLGNPDKGDEFVRPILGGQHHPYPRCCRSNRPPTSSDVKTESPTSKYMPKYVPRDEAFEDPKKAALRDGKWKAMLSSAFPMLKQASSNTQVINNFSQITSLYKQTPPFEINSRHDASWGNLLHHMIKQSIQHVFKFDPPKLISRDVPSCCLRDDELGRLTLAGMNPLSIERLKIFPPVSKLDPSIYGSQDSALKEEHIICHLNGMTVQQAIEENKLFILDYHDVYIPFLDRINADPTKRAYATRTIFVLTDMGSLKSVAVELSLPEKNRNVQSKRVVTPPVDAATCWLWQLSKAHVCSNDAGAHQLIHHWLRTHACLEPFIIAAYRQLSAMHPVYKLLHPHMRYTLDIKAQGRQLLNAGGKIDSHFFTAECSMKVSASVYRNWWRFDMESLPADLIRRGMAVPDAAKPHGLKLLIEDYPYATDGLLICDASWWPKLSTPNDLISVLTTITWIASGHHAAVNFGMYPYGGYVPVRPPYMRRLVPNKDEPHYATFLADPEGYFLASPPCLSEMLHYISVLHILSSHSGDEEYLGDRKELSTWNGEPEILEAFYKFSMEMKKTGKEIERRNGDPNLRNRCGGGISPYELLLPSSGPGVTCRGVPNSVSI</sequence>
<dbReference type="UniPathway" id="UPA00382"/>
<comment type="caution">
    <text evidence="10">The sequence shown here is derived from an EMBL/GenBank/DDBJ whole genome shotgun (WGS) entry which is preliminary data.</text>
</comment>
<proteinExistence type="inferred from homology"/>
<dbReference type="GO" id="GO:0016702">
    <property type="term" value="F:oxidoreductase activity, acting on single donors with incorporation of molecular oxygen, incorporation of two atoms of oxygen"/>
    <property type="evidence" value="ECO:0007669"/>
    <property type="project" value="InterPro"/>
</dbReference>
<dbReference type="PROSITE" id="PS00081">
    <property type="entry name" value="LIPOXYGENASE_2"/>
    <property type="match status" value="1"/>
</dbReference>
<evidence type="ECO:0000313" key="10">
    <source>
        <dbReference type="EMBL" id="KAE8731004.1"/>
    </source>
</evidence>
<dbReference type="Pfam" id="PF00305">
    <property type="entry name" value="Lipoxygenase"/>
    <property type="match status" value="1"/>
</dbReference>
<dbReference type="PRINTS" id="PR00468">
    <property type="entry name" value="PLTLPOXGNASE"/>
</dbReference>
<dbReference type="EC" id="1.13.11.-" evidence="7"/>
<dbReference type="InterPro" id="IPR020833">
    <property type="entry name" value="LipOase_Fe_BS"/>
</dbReference>
<evidence type="ECO:0000256" key="1">
    <source>
        <dbReference type="ARBA" id="ARBA00001962"/>
    </source>
</evidence>
<dbReference type="GO" id="GO:0006633">
    <property type="term" value="P:fatty acid biosynthetic process"/>
    <property type="evidence" value="ECO:0007669"/>
    <property type="project" value="UniProtKB-KW"/>
</dbReference>
<dbReference type="GO" id="GO:0034440">
    <property type="term" value="P:lipid oxidation"/>
    <property type="evidence" value="ECO:0007669"/>
    <property type="project" value="InterPro"/>
</dbReference>